<sequence length="46" mass="5336">MLLYTSVKRHRMHAREKNLNESGGRDDPESEEGGVQRTDNPLQVKR</sequence>
<proteinExistence type="predicted"/>
<feature type="compositionally biased region" description="Polar residues" evidence="1">
    <location>
        <begin position="37"/>
        <end position="46"/>
    </location>
</feature>
<dbReference type="AlphaFoldDB" id="A0A5E4XWR5"/>
<reference evidence="2 3" key="1">
    <citation type="submission" date="2019-08" db="EMBL/GenBank/DDBJ databases">
        <authorList>
            <person name="Peeters C."/>
        </authorList>
    </citation>
    <scope>NUCLEOTIDE SEQUENCE [LARGE SCALE GENOMIC DNA]</scope>
    <source>
        <strain evidence="2 3">LMG 31012</strain>
    </source>
</reference>
<dbReference type="Proteomes" id="UP000400981">
    <property type="component" value="Unassembled WGS sequence"/>
</dbReference>
<feature type="region of interest" description="Disordered" evidence="1">
    <location>
        <begin position="1"/>
        <end position="46"/>
    </location>
</feature>
<protein>
    <submittedName>
        <fullName evidence="2">Uncharacterized protein</fullName>
    </submittedName>
</protein>
<evidence type="ECO:0000256" key="1">
    <source>
        <dbReference type="SAM" id="MobiDB-lite"/>
    </source>
</evidence>
<feature type="compositionally biased region" description="Basic and acidic residues" evidence="1">
    <location>
        <begin position="15"/>
        <end position="27"/>
    </location>
</feature>
<gene>
    <name evidence="2" type="ORF">PEP31012_04172</name>
</gene>
<keyword evidence="3" id="KW-1185">Reference proteome</keyword>
<name>A0A5E4XWR5_9BURK</name>
<evidence type="ECO:0000313" key="3">
    <source>
        <dbReference type="Proteomes" id="UP000400981"/>
    </source>
</evidence>
<dbReference type="EMBL" id="CABPSH010000014">
    <property type="protein sequence ID" value="VVE40727.1"/>
    <property type="molecule type" value="Genomic_DNA"/>
</dbReference>
<evidence type="ECO:0000313" key="2">
    <source>
        <dbReference type="EMBL" id="VVE40727.1"/>
    </source>
</evidence>
<accession>A0A5E4XWR5</accession>
<organism evidence="2 3">
    <name type="scientific">Pandoraea eparura</name>
    <dbReference type="NCBI Taxonomy" id="2508291"/>
    <lineage>
        <taxon>Bacteria</taxon>
        <taxon>Pseudomonadati</taxon>
        <taxon>Pseudomonadota</taxon>
        <taxon>Betaproteobacteria</taxon>
        <taxon>Burkholderiales</taxon>
        <taxon>Burkholderiaceae</taxon>
        <taxon>Pandoraea</taxon>
    </lineage>
</organism>